<dbReference type="SUPFAM" id="SSF100950">
    <property type="entry name" value="NagB/RpiA/CoA transferase-like"/>
    <property type="match status" value="1"/>
</dbReference>
<dbReference type="Gene3D" id="1.10.10.10">
    <property type="entry name" value="Winged helix-like DNA-binding domain superfamily/Winged helix DNA-binding domain"/>
    <property type="match status" value="1"/>
</dbReference>
<keyword evidence="1" id="KW-0805">Transcription regulation</keyword>
<protein>
    <submittedName>
        <fullName evidence="5">Transcriptional regulator, DeoR family</fullName>
    </submittedName>
</protein>
<dbReference type="EMBL" id="ABAX03000024">
    <property type="protein sequence ID" value="EDR96394.1"/>
    <property type="molecule type" value="Genomic_DNA"/>
</dbReference>
<dbReference type="InterPro" id="IPR036390">
    <property type="entry name" value="WH_DNA-bd_sf"/>
</dbReference>
<dbReference type="HOGENOM" id="CLU_060699_1_4_9"/>
<dbReference type="PANTHER" id="PTHR30363:SF44">
    <property type="entry name" value="AGA OPERON TRANSCRIPTIONAL REPRESSOR-RELATED"/>
    <property type="match status" value="1"/>
</dbReference>
<comment type="caution">
    <text evidence="5">The sequence shown here is derived from an EMBL/GenBank/DDBJ whole genome shotgun (WGS) entry which is preliminary data.</text>
</comment>
<dbReference type="PROSITE" id="PS51000">
    <property type="entry name" value="HTH_DEOR_2"/>
    <property type="match status" value="1"/>
</dbReference>
<dbReference type="STRING" id="411490.ANACAC_03017"/>
<evidence type="ECO:0000256" key="3">
    <source>
        <dbReference type="SAM" id="MobiDB-lite"/>
    </source>
</evidence>
<keyword evidence="2" id="KW-0804">Transcription</keyword>
<reference evidence="5" key="2">
    <citation type="submission" date="2013-11" db="EMBL/GenBank/DDBJ databases">
        <title>Draft genome sequence of Anaerostipes caccae (DSM 14662).</title>
        <authorList>
            <person name="Sudarsanam P."/>
            <person name="Ley R."/>
            <person name="Guruge J."/>
            <person name="Turnbaugh P.J."/>
            <person name="Mahowald M."/>
            <person name="Liep D."/>
            <person name="Gordon J."/>
        </authorList>
    </citation>
    <scope>NUCLEOTIDE SEQUENCE</scope>
    <source>
        <strain evidence="5">DSM 14662</strain>
    </source>
</reference>
<dbReference type="SMART" id="SM01134">
    <property type="entry name" value="DeoRC"/>
    <property type="match status" value="1"/>
</dbReference>
<feature type="compositionally biased region" description="Polar residues" evidence="3">
    <location>
        <begin position="8"/>
        <end position="24"/>
    </location>
</feature>
<dbReference type="PANTHER" id="PTHR30363">
    <property type="entry name" value="HTH-TYPE TRANSCRIPTIONAL REGULATOR SRLR-RELATED"/>
    <property type="match status" value="1"/>
</dbReference>
<dbReference type="InterPro" id="IPR050313">
    <property type="entry name" value="Carb_Metab_HTH_regulators"/>
</dbReference>
<sequence>MREAEISAGNSQEDSMNKTNSSNETKVLEYIKTNGEMTTGEGIKLLGVSESTIRRIFIKLQKEGEADRIFGGIKAVSEEGRYRYKEIAVQNVAEKKEIGTAASKLVKDGEFLYLDSGTTTLEMCRALARRLKRKEVKNVTAITNSVKNVDILASYCDVILVGGKYSKDRKDVSGNLSESFLTQFRLDKSFLGTDGFTFAEGFMSTSVNVSLLSRRASSQAGETYVLMDSSKIGRHSFGISCKLENVNGIVIDSKIEDSDRIQFEEKSVKVITNDNIE</sequence>
<proteinExistence type="predicted"/>
<dbReference type="InterPro" id="IPR014036">
    <property type="entry name" value="DeoR-like_C"/>
</dbReference>
<dbReference type="Gene3D" id="3.40.50.1360">
    <property type="match status" value="1"/>
</dbReference>
<evidence type="ECO:0000256" key="1">
    <source>
        <dbReference type="ARBA" id="ARBA00023015"/>
    </source>
</evidence>
<dbReference type="eggNOG" id="COG1349">
    <property type="taxonomic scope" value="Bacteria"/>
</dbReference>
<dbReference type="AlphaFoldDB" id="B0MHQ5"/>
<dbReference type="InterPro" id="IPR001034">
    <property type="entry name" value="DeoR_HTH"/>
</dbReference>
<reference evidence="5" key="1">
    <citation type="submission" date="2007-11" db="EMBL/GenBank/DDBJ databases">
        <authorList>
            <person name="Fulton L."/>
            <person name="Clifton S."/>
            <person name="Fulton B."/>
            <person name="Xu J."/>
            <person name="Minx P."/>
            <person name="Pepin K.H."/>
            <person name="Johnson M."/>
            <person name="Thiruvilangam P."/>
            <person name="Bhonagiri V."/>
            <person name="Nash W.E."/>
            <person name="Mardis E.R."/>
            <person name="Wilson R.K."/>
        </authorList>
    </citation>
    <scope>NUCLEOTIDE SEQUENCE [LARGE SCALE GENOMIC DNA]</scope>
    <source>
        <strain evidence="5">DSM 14662</strain>
    </source>
</reference>
<keyword evidence="6" id="KW-1185">Reference proteome</keyword>
<feature type="domain" description="HTH deoR-type" evidence="4">
    <location>
        <begin position="20"/>
        <end position="75"/>
    </location>
</feature>
<dbReference type="Pfam" id="PF08220">
    <property type="entry name" value="HTH_DeoR"/>
    <property type="match status" value="1"/>
</dbReference>
<accession>B0MHQ5</accession>
<feature type="region of interest" description="Disordered" evidence="3">
    <location>
        <begin position="1"/>
        <end position="24"/>
    </location>
</feature>
<gene>
    <name evidence="5" type="ORF">ANACAC_03017</name>
</gene>
<evidence type="ECO:0000256" key="2">
    <source>
        <dbReference type="ARBA" id="ARBA00023163"/>
    </source>
</evidence>
<dbReference type="SUPFAM" id="SSF46785">
    <property type="entry name" value="Winged helix' DNA-binding domain"/>
    <property type="match status" value="1"/>
</dbReference>
<dbReference type="SMART" id="SM00420">
    <property type="entry name" value="HTH_DEOR"/>
    <property type="match status" value="1"/>
</dbReference>
<dbReference type="InterPro" id="IPR036388">
    <property type="entry name" value="WH-like_DNA-bd_sf"/>
</dbReference>
<dbReference type="GO" id="GO:0003700">
    <property type="term" value="F:DNA-binding transcription factor activity"/>
    <property type="evidence" value="ECO:0007669"/>
    <property type="project" value="InterPro"/>
</dbReference>
<dbReference type="Pfam" id="PF00455">
    <property type="entry name" value="DeoRC"/>
    <property type="match status" value="1"/>
</dbReference>
<evidence type="ECO:0000313" key="5">
    <source>
        <dbReference type="EMBL" id="EDR96394.1"/>
    </source>
</evidence>
<dbReference type="InterPro" id="IPR037171">
    <property type="entry name" value="NagB/RpiA_transferase-like"/>
</dbReference>
<dbReference type="Proteomes" id="UP000004935">
    <property type="component" value="Unassembled WGS sequence"/>
</dbReference>
<organism evidence="5 6">
    <name type="scientific">Anaerostipes caccae (strain DSM 14662 / CCUG 47493 / JCM 13470 / NCIMB 13811 / L1-92)</name>
    <dbReference type="NCBI Taxonomy" id="411490"/>
    <lineage>
        <taxon>Bacteria</taxon>
        <taxon>Bacillati</taxon>
        <taxon>Bacillota</taxon>
        <taxon>Clostridia</taxon>
        <taxon>Lachnospirales</taxon>
        <taxon>Lachnospiraceae</taxon>
        <taxon>Anaerostipes</taxon>
    </lineage>
</organism>
<name>B0MHQ5_ANACD</name>
<evidence type="ECO:0000259" key="4">
    <source>
        <dbReference type="PROSITE" id="PS51000"/>
    </source>
</evidence>
<evidence type="ECO:0000313" key="6">
    <source>
        <dbReference type="Proteomes" id="UP000004935"/>
    </source>
</evidence>